<reference evidence="1" key="1">
    <citation type="submission" date="2022-04" db="EMBL/GenBank/DDBJ databases">
        <title>Desulfatitalea alkaliphila sp. nov., a novel anaerobic sulfate-reducing bacterium isolated from terrestrial mud volcano, Taman Peninsula, Russia.</title>
        <authorList>
            <person name="Khomyakova M.A."/>
            <person name="Merkel A.Y."/>
            <person name="Slobodkin A.I."/>
        </authorList>
    </citation>
    <scope>NUCLEOTIDE SEQUENCE</scope>
    <source>
        <strain evidence="1">M08but</strain>
    </source>
</reference>
<accession>A0AA41UNV4</accession>
<keyword evidence="2" id="KW-1185">Reference proteome</keyword>
<dbReference type="AlphaFoldDB" id="A0AA41UNV4"/>
<gene>
    <name evidence="1" type="ORF">MRX98_04755</name>
</gene>
<comment type="caution">
    <text evidence="1">The sequence shown here is derived from an EMBL/GenBank/DDBJ whole genome shotgun (WGS) entry which is preliminary data.</text>
</comment>
<organism evidence="1 2">
    <name type="scientific">Desulfatitalea alkaliphila</name>
    <dbReference type="NCBI Taxonomy" id="2929485"/>
    <lineage>
        <taxon>Bacteria</taxon>
        <taxon>Pseudomonadati</taxon>
        <taxon>Thermodesulfobacteriota</taxon>
        <taxon>Desulfobacteria</taxon>
        <taxon>Desulfobacterales</taxon>
        <taxon>Desulfosarcinaceae</taxon>
        <taxon>Desulfatitalea</taxon>
    </lineage>
</organism>
<proteinExistence type="predicted"/>
<dbReference type="RefSeq" id="WP_246903458.1">
    <property type="nucleotide sequence ID" value="NZ_JALJRB010000003.1"/>
</dbReference>
<evidence type="ECO:0000313" key="2">
    <source>
        <dbReference type="Proteomes" id="UP001165427"/>
    </source>
</evidence>
<protein>
    <submittedName>
        <fullName evidence="1">Uncharacterized protein</fullName>
    </submittedName>
</protein>
<evidence type="ECO:0000313" key="1">
    <source>
        <dbReference type="EMBL" id="MCJ8499873.1"/>
    </source>
</evidence>
<dbReference type="Proteomes" id="UP001165427">
    <property type="component" value="Unassembled WGS sequence"/>
</dbReference>
<name>A0AA41UNV4_9BACT</name>
<sequence>MTIEDEELTTFLLELHRATGGDPGAQASMHAVGGVIGMDKQHAGKVAEELIGKGWAEVRTLSGGIGITAEGLEAARAAGGAAPAAGGAVLGKGPVLDTADRETVAALLDQVRATVAALKPGYTTLEEMVLDIKTLEVQLLSPKPKTAVVKAVLASLRAALQTNGGREAAQRIGETTGE</sequence>
<dbReference type="EMBL" id="JALJRB010000003">
    <property type="protein sequence ID" value="MCJ8499873.1"/>
    <property type="molecule type" value="Genomic_DNA"/>
</dbReference>